<sequence>MGSQPKPRLMGHLHLTARTTRPKRRSELACTACATTWARAAPRASISPARANSRLSPRLMSSDLRHYMGSRRPTRPHLTSPGQLAALAPLDVIRPAPLHGLAPPHAPASHQPGPTRGSRPT</sequence>
<keyword evidence="3" id="KW-1185">Reference proteome</keyword>
<organism evidence="2 3">
    <name type="scientific">Linum trigynum</name>
    <dbReference type="NCBI Taxonomy" id="586398"/>
    <lineage>
        <taxon>Eukaryota</taxon>
        <taxon>Viridiplantae</taxon>
        <taxon>Streptophyta</taxon>
        <taxon>Embryophyta</taxon>
        <taxon>Tracheophyta</taxon>
        <taxon>Spermatophyta</taxon>
        <taxon>Magnoliopsida</taxon>
        <taxon>eudicotyledons</taxon>
        <taxon>Gunneridae</taxon>
        <taxon>Pentapetalae</taxon>
        <taxon>rosids</taxon>
        <taxon>fabids</taxon>
        <taxon>Malpighiales</taxon>
        <taxon>Linaceae</taxon>
        <taxon>Linum</taxon>
    </lineage>
</organism>
<gene>
    <name evidence="2" type="ORF">LTRI10_LOCUS13617</name>
</gene>
<accession>A0AAV2DCH8</accession>
<dbReference type="EMBL" id="OZ034815">
    <property type="protein sequence ID" value="CAL1371559.1"/>
    <property type="molecule type" value="Genomic_DNA"/>
</dbReference>
<evidence type="ECO:0000313" key="3">
    <source>
        <dbReference type="Proteomes" id="UP001497516"/>
    </source>
</evidence>
<dbReference type="Proteomes" id="UP001497516">
    <property type="component" value="Chromosome 2"/>
</dbReference>
<reference evidence="2 3" key="1">
    <citation type="submission" date="2024-04" db="EMBL/GenBank/DDBJ databases">
        <authorList>
            <person name="Fracassetti M."/>
        </authorList>
    </citation>
    <scope>NUCLEOTIDE SEQUENCE [LARGE SCALE GENOMIC DNA]</scope>
</reference>
<dbReference type="AlphaFoldDB" id="A0AAV2DCH8"/>
<protein>
    <submittedName>
        <fullName evidence="2">Uncharacterized protein</fullName>
    </submittedName>
</protein>
<evidence type="ECO:0000313" key="2">
    <source>
        <dbReference type="EMBL" id="CAL1371559.1"/>
    </source>
</evidence>
<proteinExistence type="predicted"/>
<feature type="region of interest" description="Disordered" evidence="1">
    <location>
        <begin position="95"/>
        <end position="121"/>
    </location>
</feature>
<name>A0AAV2DCH8_9ROSI</name>
<evidence type="ECO:0000256" key="1">
    <source>
        <dbReference type="SAM" id="MobiDB-lite"/>
    </source>
</evidence>